<dbReference type="Gene3D" id="1.10.10.10">
    <property type="entry name" value="Winged helix-like DNA-binding domain superfamily/Winged helix DNA-binding domain"/>
    <property type="match status" value="1"/>
</dbReference>
<evidence type="ECO:0000313" key="6">
    <source>
        <dbReference type="Proteomes" id="UP001595756"/>
    </source>
</evidence>
<evidence type="ECO:0000259" key="4">
    <source>
        <dbReference type="PROSITE" id="PS51118"/>
    </source>
</evidence>
<dbReference type="RefSeq" id="WP_376812938.1">
    <property type="nucleotide sequence ID" value="NZ_JBHSDY010000005.1"/>
</dbReference>
<sequence>MYRKDLSAIDCSIARSLDIVGEWWSLMIVRECTLGTTRFDVFQRRLGIARNVLTNRLNHLVEHGILSKQPLEGERFFEYRLTPKGEALYPILVALMQWGDQWAGSEPGGGPIQMVDKRSGRPIEWMGPRAAEGPVLGYRDIRLEPTACTSDRTREVIEQRNHDVLREDR</sequence>
<evidence type="ECO:0000313" key="5">
    <source>
        <dbReference type="EMBL" id="MFC4298392.1"/>
    </source>
</evidence>
<name>A0ABV8RYX0_9BURK</name>
<dbReference type="InterPro" id="IPR036388">
    <property type="entry name" value="WH-like_DNA-bd_sf"/>
</dbReference>
<keyword evidence="2" id="KW-0238">DNA-binding</keyword>
<dbReference type="PANTHER" id="PTHR33204">
    <property type="entry name" value="TRANSCRIPTIONAL REGULATOR, MARR FAMILY"/>
    <property type="match status" value="1"/>
</dbReference>
<dbReference type="Proteomes" id="UP001595756">
    <property type="component" value="Unassembled WGS sequence"/>
</dbReference>
<proteinExistence type="predicted"/>
<feature type="domain" description="HTH hxlR-type" evidence="4">
    <location>
        <begin position="11"/>
        <end position="107"/>
    </location>
</feature>
<keyword evidence="1" id="KW-0805">Transcription regulation</keyword>
<keyword evidence="3" id="KW-0804">Transcription</keyword>
<dbReference type="InterPro" id="IPR002577">
    <property type="entry name" value="HTH_HxlR"/>
</dbReference>
<gene>
    <name evidence="5" type="ORF">ACFO0J_10110</name>
</gene>
<evidence type="ECO:0000256" key="1">
    <source>
        <dbReference type="ARBA" id="ARBA00023015"/>
    </source>
</evidence>
<keyword evidence="6" id="KW-1185">Reference proteome</keyword>
<reference evidence="6" key="1">
    <citation type="journal article" date="2019" name="Int. J. Syst. Evol. Microbiol.">
        <title>The Global Catalogue of Microorganisms (GCM) 10K type strain sequencing project: providing services to taxonomists for standard genome sequencing and annotation.</title>
        <authorList>
            <consortium name="The Broad Institute Genomics Platform"/>
            <consortium name="The Broad Institute Genome Sequencing Center for Infectious Disease"/>
            <person name="Wu L."/>
            <person name="Ma J."/>
        </authorList>
    </citation>
    <scope>NUCLEOTIDE SEQUENCE [LARGE SCALE GENOMIC DNA]</scope>
    <source>
        <strain evidence="6">CGMCC 1.19029</strain>
    </source>
</reference>
<dbReference type="Pfam" id="PF01638">
    <property type="entry name" value="HxlR"/>
    <property type="match status" value="1"/>
</dbReference>
<evidence type="ECO:0000256" key="3">
    <source>
        <dbReference type="ARBA" id="ARBA00023163"/>
    </source>
</evidence>
<dbReference type="InterPro" id="IPR036390">
    <property type="entry name" value="WH_DNA-bd_sf"/>
</dbReference>
<accession>A0ABV8RYX0</accession>
<comment type="caution">
    <text evidence="5">The sequence shown here is derived from an EMBL/GenBank/DDBJ whole genome shotgun (WGS) entry which is preliminary data.</text>
</comment>
<dbReference type="SUPFAM" id="SSF46785">
    <property type="entry name" value="Winged helix' DNA-binding domain"/>
    <property type="match status" value="1"/>
</dbReference>
<dbReference type="PROSITE" id="PS51118">
    <property type="entry name" value="HTH_HXLR"/>
    <property type="match status" value="1"/>
</dbReference>
<organism evidence="5 6">
    <name type="scientific">Castellaniella hirudinis</name>
    <dbReference type="NCBI Taxonomy" id="1144617"/>
    <lineage>
        <taxon>Bacteria</taxon>
        <taxon>Pseudomonadati</taxon>
        <taxon>Pseudomonadota</taxon>
        <taxon>Betaproteobacteria</taxon>
        <taxon>Burkholderiales</taxon>
        <taxon>Alcaligenaceae</taxon>
        <taxon>Castellaniella</taxon>
    </lineage>
</organism>
<dbReference type="EMBL" id="JBHSDY010000005">
    <property type="protein sequence ID" value="MFC4298392.1"/>
    <property type="molecule type" value="Genomic_DNA"/>
</dbReference>
<protein>
    <submittedName>
        <fullName evidence="5">Winged helix-turn-helix transcriptional regulator</fullName>
    </submittedName>
</protein>
<evidence type="ECO:0000256" key="2">
    <source>
        <dbReference type="ARBA" id="ARBA00023125"/>
    </source>
</evidence>
<dbReference type="PANTHER" id="PTHR33204:SF18">
    <property type="entry name" value="TRANSCRIPTIONAL REGULATORY PROTEIN"/>
    <property type="match status" value="1"/>
</dbReference>